<name>A0ACC1PEA9_9PEZI</name>
<gene>
    <name evidence="1" type="ORF">NUW58_g3295</name>
</gene>
<evidence type="ECO:0000313" key="1">
    <source>
        <dbReference type="EMBL" id="KAJ2989777.1"/>
    </source>
</evidence>
<comment type="caution">
    <text evidence="1">The sequence shown here is derived from an EMBL/GenBank/DDBJ whole genome shotgun (WGS) entry which is preliminary data.</text>
</comment>
<reference evidence="1" key="1">
    <citation type="submission" date="2022-10" db="EMBL/GenBank/DDBJ databases">
        <title>Genome Sequence of Xylaria curta.</title>
        <authorList>
            <person name="Buettner E."/>
        </authorList>
    </citation>
    <scope>NUCLEOTIDE SEQUENCE</scope>
    <source>
        <strain evidence="1">Babe10</strain>
    </source>
</reference>
<keyword evidence="2" id="KW-1185">Reference proteome</keyword>
<sequence>MSGMPAPSIPNLLTLRHSRGGSGIRARTRGRGGASSSATAQHTPSDDEVIQGTDTDAAECRRSAVELDYLEDPYAQFFKAPGSRPARRKEPLINRGTYVRTTALDMLIEVFLSSTAEGGERQIVSLGAGTDTRPFRLFEGQKQGKLIYHEVDFPNVTKQKYRTVESTPKIRAVIPNPGFVDETEKTWRDEALPNANQYWCHGLDLRDLSKPDATSLLGLRTDVPTLLISECCLCYLSVEQASKVVEYFKTRIDRLSLVIYEPIILSLDDPFGKKLRDNLKSRGIQMPTVETFKTTSEQEKRLKDAGFESCHSVSVRKIWEDWISPDEKERVDSLEGLDELEEWNIVGDRYSISWGWKGIDLKGWRLGPV</sequence>
<proteinExistence type="predicted"/>
<dbReference type="Proteomes" id="UP001143856">
    <property type="component" value="Unassembled WGS sequence"/>
</dbReference>
<protein>
    <submittedName>
        <fullName evidence="1">Uncharacterized protein</fullName>
    </submittedName>
</protein>
<organism evidence="1 2">
    <name type="scientific">Xylaria curta</name>
    <dbReference type="NCBI Taxonomy" id="42375"/>
    <lineage>
        <taxon>Eukaryota</taxon>
        <taxon>Fungi</taxon>
        <taxon>Dikarya</taxon>
        <taxon>Ascomycota</taxon>
        <taxon>Pezizomycotina</taxon>
        <taxon>Sordariomycetes</taxon>
        <taxon>Xylariomycetidae</taxon>
        <taxon>Xylariales</taxon>
        <taxon>Xylariaceae</taxon>
        <taxon>Xylaria</taxon>
    </lineage>
</organism>
<evidence type="ECO:0000313" key="2">
    <source>
        <dbReference type="Proteomes" id="UP001143856"/>
    </source>
</evidence>
<accession>A0ACC1PEA9</accession>
<dbReference type="EMBL" id="JAPDGR010000492">
    <property type="protein sequence ID" value="KAJ2989777.1"/>
    <property type="molecule type" value="Genomic_DNA"/>
</dbReference>